<feature type="transmembrane region" description="Helical" evidence="1">
    <location>
        <begin position="52"/>
        <end position="75"/>
    </location>
</feature>
<reference evidence="2 3" key="1">
    <citation type="submission" date="2022-11" db="EMBL/GenBank/DDBJ databases">
        <title>Viruses from the air-sea interface of a natural surface slick.</title>
        <authorList>
            <person name="Rahlff J."/>
            <person name="Holmfeldt K."/>
        </authorList>
    </citation>
    <scope>NUCLEOTIDE SEQUENCE [LARGE SCALE GENOMIC DNA]</scope>
    <source>
        <strain evidence="2 3">SMS4</strain>
    </source>
</reference>
<evidence type="ECO:0000313" key="2">
    <source>
        <dbReference type="EMBL" id="MDP5136272.1"/>
    </source>
</evidence>
<dbReference type="Proteomes" id="UP001231109">
    <property type="component" value="Unassembled WGS sequence"/>
</dbReference>
<proteinExistence type="predicted"/>
<protein>
    <submittedName>
        <fullName evidence="2">DUF2878 domain-containing protein</fullName>
    </submittedName>
</protein>
<dbReference type="EMBL" id="JAPJDZ010000021">
    <property type="protein sequence ID" value="MDP5136272.1"/>
    <property type="molecule type" value="Genomic_DNA"/>
</dbReference>
<dbReference type="Pfam" id="PF11086">
    <property type="entry name" value="DUF2878"/>
    <property type="match status" value="1"/>
</dbReference>
<sequence length="167" mass="18104">MTTALSTFHWRAFIGFQLSWFALIGWQYIAMLPVVGYFIYAMFKLTSKARIAVGGILLLGVSVDVILLLTGVLQFGGSMLMPSWFVLLWAMFALASVEFMASVLTRPWVAAVLGGIGGPMSYWGGAKLSGGLLQFPLAEYSAIVLVVVWAAIAIALGQSRRFYAPAL</sequence>
<evidence type="ECO:0000256" key="1">
    <source>
        <dbReference type="SAM" id="Phobius"/>
    </source>
</evidence>
<accession>A0ABT9HYQ6</accession>
<comment type="caution">
    <text evidence="2">The sequence shown here is derived from an EMBL/GenBank/DDBJ whole genome shotgun (WGS) entry which is preliminary data.</text>
</comment>
<feature type="transmembrane region" description="Helical" evidence="1">
    <location>
        <begin position="20"/>
        <end position="40"/>
    </location>
</feature>
<keyword evidence="1" id="KW-0812">Transmembrane</keyword>
<evidence type="ECO:0000313" key="3">
    <source>
        <dbReference type="Proteomes" id="UP001231109"/>
    </source>
</evidence>
<feature type="transmembrane region" description="Helical" evidence="1">
    <location>
        <begin position="137"/>
        <end position="157"/>
    </location>
</feature>
<organism evidence="2 3">
    <name type="scientific">Rheinheimera baltica</name>
    <dbReference type="NCBI Taxonomy" id="67576"/>
    <lineage>
        <taxon>Bacteria</taxon>
        <taxon>Pseudomonadati</taxon>
        <taxon>Pseudomonadota</taxon>
        <taxon>Gammaproteobacteria</taxon>
        <taxon>Chromatiales</taxon>
        <taxon>Chromatiaceae</taxon>
        <taxon>Rheinheimera</taxon>
    </lineage>
</organism>
<keyword evidence="1" id="KW-1133">Transmembrane helix</keyword>
<keyword evidence="1" id="KW-0472">Membrane</keyword>
<dbReference type="RefSeq" id="WP_305975573.1">
    <property type="nucleotide sequence ID" value="NZ_JAPJDZ010000021.1"/>
</dbReference>
<feature type="transmembrane region" description="Helical" evidence="1">
    <location>
        <begin position="81"/>
        <end position="101"/>
    </location>
</feature>
<name>A0ABT9HYQ6_9GAMM</name>
<feature type="transmembrane region" description="Helical" evidence="1">
    <location>
        <begin position="108"/>
        <end position="125"/>
    </location>
</feature>
<dbReference type="InterPro" id="IPR021306">
    <property type="entry name" value="DUF2878"/>
</dbReference>
<gene>
    <name evidence="2" type="ORF">ORJ04_09945</name>
</gene>
<keyword evidence="3" id="KW-1185">Reference proteome</keyword>